<organism evidence="1 2">
    <name type="scientific">Candidatus Eisenbergiella stercorigallinarum</name>
    <dbReference type="NCBI Taxonomy" id="2838557"/>
    <lineage>
        <taxon>Bacteria</taxon>
        <taxon>Bacillati</taxon>
        <taxon>Bacillota</taxon>
        <taxon>Clostridia</taxon>
        <taxon>Lachnospirales</taxon>
        <taxon>Lachnospiraceae</taxon>
        <taxon>Eisenbergiella</taxon>
    </lineage>
</organism>
<proteinExistence type="predicted"/>
<accession>A0A9D2R074</accession>
<dbReference type="AlphaFoldDB" id="A0A9D2R074"/>
<evidence type="ECO:0000313" key="2">
    <source>
        <dbReference type="Proteomes" id="UP000823851"/>
    </source>
</evidence>
<protein>
    <submittedName>
        <fullName evidence="1">Uncharacterized protein</fullName>
    </submittedName>
</protein>
<dbReference type="EMBL" id="DWUW01000028">
    <property type="protein sequence ID" value="HJD30496.1"/>
    <property type="molecule type" value="Genomic_DNA"/>
</dbReference>
<name>A0A9D2R074_9FIRM</name>
<comment type="caution">
    <text evidence="1">The sequence shown here is derived from an EMBL/GenBank/DDBJ whole genome shotgun (WGS) entry which is preliminary data.</text>
</comment>
<reference evidence="1" key="1">
    <citation type="journal article" date="2021" name="PeerJ">
        <title>Extensive microbial diversity within the chicken gut microbiome revealed by metagenomics and culture.</title>
        <authorList>
            <person name="Gilroy R."/>
            <person name="Ravi A."/>
            <person name="Getino M."/>
            <person name="Pursley I."/>
            <person name="Horton D.L."/>
            <person name="Alikhan N.F."/>
            <person name="Baker D."/>
            <person name="Gharbi K."/>
            <person name="Hall N."/>
            <person name="Watson M."/>
            <person name="Adriaenssens E.M."/>
            <person name="Foster-Nyarko E."/>
            <person name="Jarju S."/>
            <person name="Secka A."/>
            <person name="Antonio M."/>
            <person name="Oren A."/>
            <person name="Chaudhuri R.R."/>
            <person name="La Ragione R."/>
            <person name="Hildebrand F."/>
            <person name="Pallen M.J."/>
        </authorList>
    </citation>
    <scope>NUCLEOTIDE SEQUENCE</scope>
    <source>
        <strain evidence="1">ChiHjej8B7-25341</strain>
    </source>
</reference>
<evidence type="ECO:0000313" key="1">
    <source>
        <dbReference type="EMBL" id="HJD30496.1"/>
    </source>
</evidence>
<sequence length="88" mass="9686">MQKGQKQDERANGAENGKARVVIGPGLCFYEEESAWPGVKKTAEKVRRDIELVTGAFAEIAIPDGVSALYLEYRGKGAASLRSFRLER</sequence>
<reference evidence="1" key="2">
    <citation type="submission" date="2021-04" db="EMBL/GenBank/DDBJ databases">
        <authorList>
            <person name="Gilroy R."/>
        </authorList>
    </citation>
    <scope>NUCLEOTIDE SEQUENCE</scope>
    <source>
        <strain evidence="1">ChiHjej8B7-25341</strain>
    </source>
</reference>
<dbReference type="Proteomes" id="UP000823851">
    <property type="component" value="Unassembled WGS sequence"/>
</dbReference>
<gene>
    <name evidence="1" type="ORF">H9912_00995</name>
</gene>